<organism evidence="1 2">
    <name type="scientific">Acetobacterium wieringae</name>
    <dbReference type="NCBI Taxonomy" id="52694"/>
    <lineage>
        <taxon>Bacteria</taxon>
        <taxon>Bacillati</taxon>
        <taxon>Bacillota</taxon>
        <taxon>Clostridia</taxon>
        <taxon>Eubacteriales</taxon>
        <taxon>Eubacteriaceae</taxon>
        <taxon>Acetobacterium</taxon>
    </lineage>
</organism>
<sequence>MNDNKCDKKECQYCRDGECLDKQTLKHPDKQTGCIYYSGRNVTDG</sequence>
<keyword evidence="2" id="KW-1185">Reference proteome</keyword>
<name>A0ABY6HE52_9FIRM</name>
<protein>
    <recommendedName>
        <fullName evidence="3">DUF1540 domain-containing protein</fullName>
    </recommendedName>
</protein>
<evidence type="ECO:0008006" key="3">
    <source>
        <dbReference type="Google" id="ProtNLM"/>
    </source>
</evidence>
<evidence type="ECO:0000313" key="1">
    <source>
        <dbReference type="EMBL" id="UYO61826.1"/>
    </source>
</evidence>
<accession>A0ABY6HE52</accession>
<dbReference type="EMBL" id="CP087994">
    <property type="protein sequence ID" value="UYO61826.1"/>
    <property type="molecule type" value="Genomic_DNA"/>
</dbReference>
<proteinExistence type="predicted"/>
<dbReference type="RefSeq" id="WP_263992621.1">
    <property type="nucleotide sequence ID" value="NZ_CP087994.1"/>
</dbReference>
<reference evidence="1" key="1">
    <citation type="submission" date="2021-11" db="EMBL/GenBank/DDBJ databases">
        <title>Isoprene-degrading acetogen.</title>
        <authorList>
            <person name="Yang Y."/>
            <person name="Jin H."/>
            <person name="Yan J."/>
        </authorList>
    </citation>
    <scope>NUCLEOTIDE SEQUENCE</scope>
    <source>
        <strain evidence="1">Berkeley</strain>
    </source>
</reference>
<gene>
    <name evidence="1" type="ORF">LNN31_13675</name>
</gene>
<dbReference type="Proteomes" id="UP001163550">
    <property type="component" value="Chromosome"/>
</dbReference>
<evidence type="ECO:0000313" key="2">
    <source>
        <dbReference type="Proteomes" id="UP001163550"/>
    </source>
</evidence>